<organism evidence="2 3">
    <name type="scientific">Eumeta variegata</name>
    <name type="common">Bagworm moth</name>
    <name type="synonym">Eumeta japonica</name>
    <dbReference type="NCBI Taxonomy" id="151549"/>
    <lineage>
        <taxon>Eukaryota</taxon>
        <taxon>Metazoa</taxon>
        <taxon>Ecdysozoa</taxon>
        <taxon>Arthropoda</taxon>
        <taxon>Hexapoda</taxon>
        <taxon>Insecta</taxon>
        <taxon>Pterygota</taxon>
        <taxon>Neoptera</taxon>
        <taxon>Endopterygota</taxon>
        <taxon>Lepidoptera</taxon>
        <taxon>Glossata</taxon>
        <taxon>Ditrysia</taxon>
        <taxon>Tineoidea</taxon>
        <taxon>Psychidae</taxon>
        <taxon>Oiketicinae</taxon>
        <taxon>Eumeta</taxon>
    </lineage>
</organism>
<feature type="region of interest" description="Disordered" evidence="1">
    <location>
        <begin position="1"/>
        <end position="37"/>
    </location>
</feature>
<evidence type="ECO:0000256" key="1">
    <source>
        <dbReference type="SAM" id="MobiDB-lite"/>
    </source>
</evidence>
<gene>
    <name evidence="2" type="ORF">EVAR_53355_1</name>
</gene>
<name>A0A4C1YIK8_EUMVA</name>
<reference evidence="2 3" key="1">
    <citation type="journal article" date="2019" name="Commun. Biol.">
        <title>The bagworm genome reveals a unique fibroin gene that provides high tensile strength.</title>
        <authorList>
            <person name="Kono N."/>
            <person name="Nakamura H."/>
            <person name="Ohtoshi R."/>
            <person name="Tomita M."/>
            <person name="Numata K."/>
            <person name="Arakawa K."/>
        </authorList>
    </citation>
    <scope>NUCLEOTIDE SEQUENCE [LARGE SCALE GENOMIC DNA]</scope>
</reference>
<evidence type="ECO:0000313" key="2">
    <source>
        <dbReference type="EMBL" id="GBP74165.1"/>
    </source>
</evidence>
<accession>A0A4C1YIK8</accession>
<dbReference type="Proteomes" id="UP000299102">
    <property type="component" value="Unassembled WGS sequence"/>
</dbReference>
<feature type="compositionally biased region" description="Basic and acidic residues" evidence="1">
    <location>
        <begin position="25"/>
        <end position="37"/>
    </location>
</feature>
<proteinExistence type="predicted"/>
<protein>
    <submittedName>
        <fullName evidence="2">Uncharacterized protein</fullName>
    </submittedName>
</protein>
<keyword evidence="3" id="KW-1185">Reference proteome</keyword>
<dbReference type="AlphaFoldDB" id="A0A4C1YIK8"/>
<evidence type="ECO:0000313" key="3">
    <source>
        <dbReference type="Proteomes" id="UP000299102"/>
    </source>
</evidence>
<comment type="caution">
    <text evidence="2">The sequence shown here is derived from an EMBL/GenBank/DDBJ whole genome shotgun (WGS) entry which is preliminary data.</text>
</comment>
<dbReference type="EMBL" id="BGZK01001197">
    <property type="protein sequence ID" value="GBP74165.1"/>
    <property type="molecule type" value="Genomic_DNA"/>
</dbReference>
<sequence length="114" mass="13224">MCVRSSFPELIESGDRIRHRTPRSGADHPSGRSAARDRNLLLRGLSDKWHRRLKDYIKDKLLTSHGREVQRLPPYNCDLNPMALTKKEESRMKLWISLKVKLTLEALSSIMVED</sequence>